<dbReference type="Proteomes" id="UP001567538">
    <property type="component" value="Unassembled WGS sequence"/>
</dbReference>
<organism evidence="1 2">
    <name type="scientific">Salvia divinorum</name>
    <name type="common">Maria pastora</name>
    <name type="synonym">Diviner's sage</name>
    <dbReference type="NCBI Taxonomy" id="28513"/>
    <lineage>
        <taxon>Eukaryota</taxon>
        <taxon>Viridiplantae</taxon>
        <taxon>Streptophyta</taxon>
        <taxon>Embryophyta</taxon>
        <taxon>Tracheophyta</taxon>
        <taxon>Spermatophyta</taxon>
        <taxon>Magnoliopsida</taxon>
        <taxon>eudicotyledons</taxon>
        <taxon>Gunneridae</taxon>
        <taxon>Pentapetalae</taxon>
        <taxon>asterids</taxon>
        <taxon>lamiids</taxon>
        <taxon>Lamiales</taxon>
        <taxon>Lamiaceae</taxon>
        <taxon>Nepetoideae</taxon>
        <taxon>Mentheae</taxon>
        <taxon>Salviinae</taxon>
        <taxon>Salvia</taxon>
        <taxon>Salvia subgen. Calosphace</taxon>
    </lineage>
</organism>
<dbReference type="EMBL" id="JBEAFC010000007">
    <property type="protein sequence ID" value="KAL1548172.1"/>
    <property type="molecule type" value="Genomic_DNA"/>
</dbReference>
<name>A0ABD1GVI9_SALDI</name>
<evidence type="ECO:0000313" key="2">
    <source>
        <dbReference type="Proteomes" id="UP001567538"/>
    </source>
</evidence>
<accession>A0ABD1GVI9</accession>
<dbReference type="AlphaFoldDB" id="A0ABD1GVI9"/>
<protein>
    <submittedName>
        <fullName evidence="1">Late blight resistance protein R1A-10</fullName>
    </submittedName>
</protein>
<keyword evidence="2" id="KW-1185">Reference proteome</keyword>
<dbReference type="Gene3D" id="1.20.5.4130">
    <property type="match status" value="1"/>
</dbReference>
<comment type="caution">
    <text evidence="1">The sequence shown here is derived from an EMBL/GenBank/DDBJ whole genome shotgun (WGS) entry which is preliminary data.</text>
</comment>
<sequence>MSYNLQSLITILQQILNPQQSLWIVDLNKPQLHSLLEKAESLLRILEKSSFTNMASLESRIRDLSYEAEDIIESHMVHQMLSNPKKVKFTFFTPHLEQVMQQLHSATEQLLFMAEKTSTSSSSAASLSHHLTSDVQQATRQLESVKLVEENKRLAGAPFLRSKNDLVGVDEDLLQLKDRLTNMQSKLEIIPITGMGGIVASAQQIQKEQQEEYDNYDLEVLITD</sequence>
<gene>
    <name evidence="1" type="ORF">AAHA92_16441</name>
</gene>
<proteinExistence type="predicted"/>
<reference evidence="1 2" key="1">
    <citation type="submission" date="2024-06" db="EMBL/GenBank/DDBJ databases">
        <title>A chromosome level genome sequence of Diviner's sage (Salvia divinorum).</title>
        <authorList>
            <person name="Ford S.A."/>
            <person name="Ro D.-K."/>
            <person name="Ness R.W."/>
            <person name="Phillips M.A."/>
        </authorList>
    </citation>
    <scope>NUCLEOTIDE SEQUENCE [LARGE SCALE GENOMIC DNA]</scope>
    <source>
        <strain evidence="1">SAF-2024a</strain>
        <tissue evidence="1">Leaf</tissue>
    </source>
</reference>
<evidence type="ECO:0000313" key="1">
    <source>
        <dbReference type="EMBL" id="KAL1548172.1"/>
    </source>
</evidence>